<dbReference type="AlphaFoldDB" id="A0A2P2PFI8"/>
<proteinExistence type="predicted"/>
<sequence>MGAMLWQNIRTFSSLTTRYTRFRTNITLDPFLHSNFSFSISLNSDGLKNL</sequence>
<reference evidence="1" key="1">
    <citation type="submission" date="2018-02" db="EMBL/GenBank/DDBJ databases">
        <title>Rhizophora mucronata_Transcriptome.</title>
        <authorList>
            <person name="Meera S.P."/>
            <person name="Sreeshan A."/>
            <person name="Augustine A."/>
        </authorList>
    </citation>
    <scope>NUCLEOTIDE SEQUENCE</scope>
    <source>
        <tissue evidence="1">Leaf</tissue>
    </source>
</reference>
<organism evidence="1">
    <name type="scientific">Rhizophora mucronata</name>
    <name type="common">Asiatic mangrove</name>
    <dbReference type="NCBI Taxonomy" id="61149"/>
    <lineage>
        <taxon>Eukaryota</taxon>
        <taxon>Viridiplantae</taxon>
        <taxon>Streptophyta</taxon>
        <taxon>Embryophyta</taxon>
        <taxon>Tracheophyta</taxon>
        <taxon>Spermatophyta</taxon>
        <taxon>Magnoliopsida</taxon>
        <taxon>eudicotyledons</taxon>
        <taxon>Gunneridae</taxon>
        <taxon>Pentapetalae</taxon>
        <taxon>rosids</taxon>
        <taxon>fabids</taxon>
        <taxon>Malpighiales</taxon>
        <taxon>Rhizophoraceae</taxon>
        <taxon>Rhizophora</taxon>
    </lineage>
</organism>
<evidence type="ECO:0000313" key="1">
    <source>
        <dbReference type="EMBL" id="MBX53495.1"/>
    </source>
</evidence>
<accession>A0A2P2PFI8</accession>
<dbReference type="EMBL" id="GGEC01073011">
    <property type="protein sequence ID" value="MBX53495.1"/>
    <property type="molecule type" value="Transcribed_RNA"/>
</dbReference>
<name>A0A2P2PFI8_RHIMU</name>
<protein>
    <submittedName>
        <fullName evidence="1">Uncharacterized protein</fullName>
    </submittedName>
</protein>